<dbReference type="Proteomes" id="UP001597285">
    <property type="component" value="Unassembled WGS sequence"/>
</dbReference>
<sequence>MNWGIVLNNYPLPEGLPNSYLEIIKQEMRDHVSNGGKASDERSKRLFLKLCRIVDTFNGKKIDWDKTAEDYLGEEELNG</sequence>
<evidence type="ECO:0000313" key="1">
    <source>
        <dbReference type="EMBL" id="MFD1799691.1"/>
    </source>
</evidence>
<keyword evidence="2" id="KW-1185">Reference proteome</keyword>
<name>A0ABW4NPI5_9LACT</name>
<dbReference type="RefSeq" id="WP_058918140.1">
    <property type="nucleotide sequence ID" value="NZ_JBHSQC010000025.1"/>
</dbReference>
<dbReference type="EMBL" id="JBHUFF010000013">
    <property type="protein sequence ID" value="MFD1799691.1"/>
    <property type="molecule type" value="Genomic_DNA"/>
</dbReference>
<organism evidence="1 2">
    <name type="scientific">Carnobacterium antarcticum</name>
    <dbReference type="NCBI Taxonomy" id="2126436"/>
    <lineage>
        <taxon>Bacteria</taxon>
        <taxon>Bacillati</taxon>
        <taxon>Bacillota</taxon>
        <taxon>Bacilli</taxon>
        <taxon>Lactobacillales</taxon>
        <taxon>Carnobacteriaceae</taxon>
        <taxon>Carnobacterium</taxon>
    </lineage>
</organism>
<evidence type="ECO:0000313" key="2">
    <source>
        <dbReference type="Proteomes" id="UP001597285"/>
    </source>
</evidence>
<gene>
    <name evidence="1" type="ORF">ACFSBK_07475</name>
</gene>
<proteinExistence type="predicted"/>
<comment type="caution">
    <text evidence="1">The sequence shown here is derived from an EMBL/GenBank/DDBJ whole genome shotgun (WGS) entry which is preliminary data.</text>
</comment>
<protein>
    <submittedName>
        <fullName evidence="1">Uncharacterized protein</fullName>
    </submittedName>
</protein>
<reference evidence="2" key="1">
    <citation type="journal article" date="2019" name="Int. J. Syst. Evol. Microbiol.">
        <title>The Global Catalogue of Microorganisms (GCM) 10K type strain sequencing project: providing services to taxonomists for standard genome sequencing and annotation.</title>
        <authorList>
            <consortium name="The Broad Institute Genomics Platform"/>
            <consortium name="The Broad Institute Genome Sequencing Center for Infectious Disease"/>
            <person name="Wu L."/>
            <person name="Ma J."/>
        </authorList>
    </citation>
    <scope>NUCLEOTIDE SEQUENCE [LARGE SCALE GENOMIC DNA]</scope>
    <source>
        <strain evidence="2">KCTC 42143</strain>
    </source>
</reference>
<accession>A0ABW4NPI5</accession>